<reference evidence="2 3" key="1">
    <citation type="journal article" date="2020" name="Int. J. Syst. Evol. Microbiol.">
        <title>Reclassification of Streptomyces castelarensis and Streptomyces sporoclivatus as later heterotypic synonyms of Streptomyces antimycoticus.</title>
        <authorList>
            <person name="Komaki H."/>
            <person name="Tamura T."/>
        </authorList>
    </citation>
    <scope>NUCLEOTIDE SEQUENCE [LARGE SCALE GENOMIC DNA]</scope>
    <source>
        <strain evidence="2 3">NBRC 13459</strain>
    </source>
</reference>
<feature type="compositionally biased region" description="Low complexity" evidence="1">
    <location>
        <begin position="202"/>
        <end position="222"/>
    </location>
</feature>
<comment type="caution">
    <text evidence="2">The sequence shown here is derived from an EMBL/GenBank/DDBJ whole genome shotgun (WGS) entry which is preliminary data.</text>
</comment>
<dbReference type="EMBL" id="BJHW01000001">
    <property type="protein sequence ID" value="GDY52273.1"/>
    <property type="molecule type" value="Genomic_DNA"/>
</dbReference>
<keyword evidence="3" id="KW-1185">Reference proteome</keyword>
<dbReference type="OrthoDB" id="3201900at2"/>
<protein>
    <submittedName>
        <fullName evidence="2">Uncharacterized protein</fullName>
    </submittedName>
</protein>
<organism evidence="2 3">
    <name type="scientific">Streptomyces violaceusniger</name>
    <dbReference type="NCBI Taxonomy" id="68280"/>
    <lineage>
        <taxon>Bacteria</taxon>
        <taxon>Bacillati</taxon>
        <taxon>Actinomycetota</taxon>
        <taxon>Actinomycetes</taxon>
        <taxon>Kitasatosporales</taxon>
        <taxon>Streptomycetaceae</taxon>
        <taxon>Streptomyces</taxon>
        <taxon>Streptomyces violaceusniger group</taxon>
    </lineage>
</organism>
<accession>A0A4D4L2N7</accession>
<dbReference type="AlphaFoldDB" id="A0A4D4L2N7"/>
<dbReference type="Proteomes" id="UP000301309">
    <property type="component" value="Unassembled WGS sequence"/>
</dbReference>
<sequence>MQHFNEALGLIKSAVDSHSSKAAYLHASFGAGKSHFMAVLHALLNQAPAARDKTDFDPVFAKNGWLQDGDRRFLMVPVHMLDAKSMEQRILSGYVKRIKELEPDASTPRVYRSDAMFRDLQSMRKRLGDEDVIKFLAGAAPAETTGEWGEFGPLSPGPPSCSMRPWPPRSWRSERSSTPLTRPPRGSCGPGSPRTRPRCCRATRSAPSSRTAASSASTGACR</sequence>
<proteinExistence type="predicted"/>
<evidence type="ECO:0000256" key="1">
    <source>
        <dbReference type="SAM" id="MobiDB-lite"/>
    </source>
</evidence>
<feature type="region of interest" description="Disordered" evidence="1">
    <location>
        <begin position="146"/>
        <end position="222"/>
    </location>
</feature>
<feature type="compositionally biased region" description="Low complexity" evidence="1">
    <location>
        <begin position="176"/>
        <end position="194"/>
    </location>
</feature>
<name>A0A4D4L2N7_STRVO</name>
<evidence type="ECO:0000313" key="2">
    <source>
        <dbReference type="EMBL" id="GDY52273.1"/>
    </source>
</evidence>
<evidence type="ECO:0000313" key="3">
    <source>
        <dbReference type="Proteomes" id="UP000301309"/>
    </source>
</evidence>
<gene>
    <name evidence="2" type="ORF">SVIO_028960</name>
</gene>